<dbReference type="Proteomes" id="UP000002257">
    <property type="component" value="Chromosome"/>
</dbReference>
<gene>
    <name evidence="3" type="ordered locus">Msil_3164</name>
</gene>
<protein>
    <recommendedName>
        <fullName evidence="2">FecR protein domain-containing protein</fullName>
    </recommendedName>
</protein>
<feature type="chain" id="PRO_5002871668" description="FecR protein domain-containing protein" evidence="1">
    <location>
        <begin position="40"/>
        <end position="214"/>
    </location>
</feature>
<keyword evidence="1" id="KW-0732">Signal</keyword>
<dbReference type="AlphaFoldDB" id="B8EME4"/>
<sequence length="214" mass="22325">MKTLSTRPSQRSSASLLADRRSFLGGLACASACASAAFAAGSVGLVETSVGEANAQIRGATRPLTAGADIFVGDLVSTSATARLVMLLGSATRVRLGSNTRLRVDKFLANAGGELTFDSGPVVVDHDEKAGPIDLRLRSPFGLIAVRGTRFFAGPSNGTFGVFVERGIVDFTAGGVTLRLTAGEGTDVKRPGDKPSAMRRWPFERANDAMLSTY</sequence>
<dbReference type="Gene3D" id="2.60.120.1440">
    <property type="match status" value="1"/>
</dbReference>
<feature type="signal peptide" evidence="1">
    <location>
        <begin position="1"/>
        <end position="39"/>
    </location>
</feature>
<evidence type="ECO:0000313" key="4">
    <source>
        <dbReference type="Proteomes" id="UP000002257"/>
    </source>
</evidence>
<dbReference type="EMBL" id="CP001280">
    <property type="protein sequence ID" value="ACK52072.1"/>
    <property type="molecule type" value="Genomic_DNA"/>
</dbReference>
<dbReference type="STRING" id="395965.Msil_3164"/>
<name>B8EME4_METSB</name>
<evidence type="ECO:0000256" key="1">
    <source>
        <dbReference type="SAM" id="SignalP"/>
    </source>
</evidence>
<keyword evidence="4" id="KW-1185">Reference proteome</keyword>
<dbReference type="HOGENOM" id="CLU_1342511_0_0_5"/>
<reference evidence="3 4" key="1">
    <citation type="journal article" date="2010" name="J. Bacteriol.">
        <title>Complete genome sequence of the aerobic facultative methanotroph Methylocella silvestris BL2.</title>
        <authorList>
            <person name="Chen Y."/>
            <person name="Crombie A."/>
            <person name="Rahman M.T."/>
            <person name="Dedysh S.N."/>
            <person name="Liesack W."/>
            <person name="Stott M.B."/>
            <person name="Alam M."/>
            <person name="Theisen A.R."/>
            <person name="Murrell J.C."/>
            <person name="Dunfield P.F."/>
        </authorList>
    </citation>
    <scope>NUCLEOTIDE SEQUENCE [LARGE SCALE GENOMIC DNA]</scope>
    <source>
        <strain evidence="4">DSM 15510 / CIP 108128 / LMG 27833 / NCIMB 13906 / BL2</strain>
    </source>
</reference>
<organism evidence="3 4">
    <name type="scientific">Methylocella silvestris (strain DSM 15510 / CIP 108128 / LMG 27833 / NCIMB 13906 / BL2)</name>
    <dbReference type="NCBI Taxonomy" id="395965"/>
    <lineage>
        <taxon>Bacteria</taxon>
        <taxon>Pseudomonadati</taxon>
        <taxon>Pseudomonadota</taxon>
        <taxon>Alphaproteobacteria</taxon>
        <taxon>Hyphomicrobiales</taxon>
        <taxon>Beijerinckiaceae</taxon>
        <taxon>Methylocella</taxon>
    </lineage>
</organism>
<dbReference type="Pfam" id="PF04773">
    <property type="entry name" value="FecR"/>
    <property type="match status" value="1"/>
</dbReference>
<dbReference type="KEGG" id="msl:Msil_3164"/>
<accession>B8EME4</accession>
<proteinExistence type="predicted"/>
<feature type="domain" description="FecR protein" evidence="2">
    <location>
        <begin position="75"/>
        <end position="169"/>
    </location>
</feature>
<dbReference type="InterPro" id="IPR006860">
    <property type="entry name" value="FecR"/>
</dbReference>
<dbReference type="eggNOG" id="COG4254">
    <property type="taxonomic scope" value="Bacteria"/>
</dbReference>
<evidence type="ECO:0000313" key="3">
    <source>
        <dbReference type="EMBL" id="ACK52072.1"/>
    </source>
</evidence>
<evidence type="ECO:0000259" key="2">
    <source>
        <dbReference type="Pfam" id="PF04773"/>
    </source>
</evidence>